<proteinExistence type="predicted"/>
<dbReference type="EMBL" id="LWQT01000010">
    <property type="protein sequence ID" value="OAN56042.1"/>
    <property type="molecule type" value="Genomic_DNA"/>
</dbReference>
<dbReference type="OrthoDB" id="7359345at2"/>
<keyword evidence="2" id="KW-1185">Reference proteome</keyword>
<comment type="caution">
    <text evidence="1">The sequence shown here is derived from an EMBL/GenBank/DDBJ whole genome shotgun (WGS) entry which is preliminary data.</text>
</comment>
<name>A0A178MXM3_9PROT</name>
<organism evidence="1 2">
    <name type="scientific">Paramagnetospirillum marisnigri</name>
    <dbReference type="NCBI Taxonomy" id="1285242"/>
    <lineage>
        <taxon>Bacteria</taxon>
        <taxon>Pseudomonadati</taxon>
        <taxon>Pseudomonadota</taxon>
        <taxon>Alphaproteobacteria</taxon>
        <taxon>Rhodospirillales</taxon>
        <taxon>Magnetospirillaceae</taxon>
        <taxon>Paramagnetospirillum</taxon>
    </lineage>
</organism>
<dbReference type="AlphaFoldDB" id="A0A178MXM3"/>
<evidence type="ECO:0000313" key="1">
    <source>
        <dbReference type="EMBL" id="OAN56042.1"/>
    </source>
</evidence>
<accession>A0A178MXM3</accession>
<evidence type="ECO:0000313" key="2">
    <source>
        <dbReference type="Proteomes" id="UP000078428"/>
    </source>
</evidence>
<gene>
    <name evidence="1" type="ORF">A6A04_10430</name>
</gene>
<dbReference type="Proteomes" id="UP000078428">
    <property type="component" value="Unassembled WGS sequence"/>
</dbReference>
<sequence>MQLGRNPPPLRLGDRFRKVHDRFDRVWEVARIWTTVDGLVHVRLRCLDGQGETRIISAMTLTDSTFFSPVAMAQAPD</sequence>
<reference evidence="1 2" key="1">
    <citation type="submission" date="2016-04" db="EMBL/GenBank/DDBJ databases">
        <title>Draft genome sequence of freshwater magnetotactic bacteria Magnetospirillum marisnigri SP-1 and Magnetospirillum moscoviense BB-1.</title>
        <authorList>
            <person name="Koziaeva V."/>
            <person name="Dziuba M.V."/>
            <person name="Ivanov T.M."/>
            <person name="Kuznetsov B."/>
            <person name="Grouzdev D.S."/>
        </authorList>
    </citation>
    <scope>NUCLEOTIDE SEQUENCE [LARGE SCALE GENOMIC DNA]</scope>
    <source>
        <strain evidence="1 2">SP-1</strain>
    </source>
</reference>
<protein>
    <submittedName>
        <fullName evidence="1">Uncharacterized protein</fullName>
    </submittedName>
</protein>